<protein>
    <recommendedName>
        <fullName evidence="5">Demethylmenaquinone methyltransferase</fullName>
        <ecNumber evidence="5">2.1.1.163</ecNumber>
    </recommendedName>
</protein>
<dbReference type="GO" id="GO:0043770">
    <property type="term" value="F:demethylmenaquinone methyltransferase activity"/>
    <property type="evidence" value="ECO:0007669"/>
    <property type="project" value="UniProtKB-UniRule"/>
</dbReference>
<dbReference type="EC" id="2.1.1.163" evidence="5"/>
<sequence length="223" mass="24675">MFDAIAPEYDKLNRLISFGLDSTWRKSAVKLVSRTGARHILDLAAGTGDFTIALSNAIPSARIVAADLSQNMLREADRKFVERGMSQVSTVQCNALHLPFKDNTFDAITCAFGVRNFSDLERGLGEMYRTLRPGGVAVILELCEPDRRISRGLYKLHAFGVIPVLGAVLGHNRKAYAYLPESIRRMPQRNGMKSIMEGIGFSRASFKVFPPGVCAMYVAYKPL</sequence>
<dbReference type="PANTHER" id="PTHR43591:SF24">
    <property type="entry name" value="2-METHOXY-6-POLYPRENYL-1,4-BENZOQUINOL METHYLASE, MITOCHONDRIAL"/>
    <property type="match status" value="1"/>
</dbReference>
<feature type="binding site" evidence="5">
    <location>
        <position position="47"/>
    </location>
    <ligand>
        <name>S-adenosyl-L-methionine</name>
        <dbReference type="ChEBI" id="CHEBI:59789"/>
    </ligand>
</feature>
<reference evidence="6 7" key="1">
    <citation type="submission" date="2017-02" db="EMBL/GenBank/DDBJ databases">
        <authorList>
            <person name="Peterson S.W."/>
        </authorList>
    </citation>
    <scope>NUCLEOTIDE SEQUENCE [LARGE SCALE GENOMIC DNA]</scope>
    <source>
        <strain evidence="6 7">ATCC 700135</strain>
    </source>
</reference>
<evidence type="ECO:0000313" key="7">
    <source>
        <dbReference type="Proteomes" id="UP000189956"/>
    </source>
</evidence>
<dbReference type="Pfam" id="PF01209">
    <property type="entry name" value="Ubie_methyltran"/>
    <property type="match status" value="1"/>
</dbReference>
<proteinExistence type="inferred from homology"/>
<dbReference type="InterPro" id="IPR023576">
    <property type="entry name" value="UbiE/COQ5_MeTrFase_CS"/>
</dbReference>
<dbReference type="CDD" id="cd02440">
    <property type="entry name" value="AdoMet_MTases"/>
    <property type="match status" value="1"/>
</dbReference>
<organism evidence="6 7">
    <name type="scientific">Porphyromonas cangingivalis</name>
    <dbReference type="NCBI Taxonomy" id="36874"/>
    <lineage>
        <taxon>Bacteria</taxon>
        <taxon>Pseudomonadati</taxon>
        <taxon>Bacteroidota</taxon>
        <taxon>Bacteroidia</taxon>
        <taxon>Bacteroidales</taxon>
        <taxon>Porphyromonadaceae</taxon>
        <taxon>Porphyromonas</taxon>
    </lineage>
</organism>
<dbReference type="EMBL" id="FUWL01000003">
    <property type="protein sequence ID" value="SJZ31425.1"/>
    <property type="molecule type" value="Genomic_DNA"/>
</dbReference>
<dbReference type="NCBIfam" id="NF001244">
    <property type="entry name" value="PRK00216.1-5"/>
    <property type="match status" value="1"/>
</dbReference>
<comment type="similarity">
    <text evidence="5">Belongs to the class I-like SAM-binding methyltransferase superfamily. MenG/UbiE family.</text>
</comment>
<dbReference type="GO" id="GO:0032259">
    <property type="term" value="P:methylation"/>
    <property type="evidence" value="ECO:0007669"/>
    <property type="project" value="UniProtKB-KW"/>
</dbReference>
<dbReference type="SUPFAM" id="SSF53335">
    <property type="entry name" value="S-adenosyl-L-methionine-dependent methyltransferases"/>
    <property type="match status" value="1"/>
</dbReference>
<dbReference type="InterPro" id="IPR029063">
    <property type="entry name" value="SAM-dependent_MTases_sf"/>
</dbReference>
<dbReference type="PROSITE" id="PS51608">
    <property type="entry name" value="SAM_MT_UBIE"/>
    <property type="match status" value="1"/>
</dbReference>
<comment type="function">
    <text evidence="5">Methyltransferase required for the conversion of demethylmenaquinol (DMKH2) to menaquinol (MKH2).</text>
</comment>
<feature type="binding site" evidence="5">
    <location>
        <begin position="94"/>
        <end position="95"/>
    </location>
    <ligand>
        <name>S-adenosyl-L-methionine</name>
        <dbReference type="ChEBI" id="CHEBI:59789"/>
    </ligand>
</feature>
<dbReference type="Proteomes" id="UP000189956">
    <property type="component" value="Unassembled WGS sequence"/>
</dbReference>
<feature type="binding site" evidence="5">
    <location>
        <position position="67"/>
    </location>
    <ligand>
        <name>S-adenosyl-L-methionine</name>
        <dbReference type="ChEBI" id="CHEBI:59789"/>
    </ligand>
</feature>
<accession>A0A1T4JN20</accession>
<comment type="catalytic activity">
    <reaction evidence="5">
        <text>a 2-demethylmenaquinol + S-adenosyl-L-methionine = a menaquinol + S-adenosyl-L-homocysteine + H(+)</text>
        <dbReference type="Rhea" id="RHEA:42640"/>
        <dbReference type="Rhea" id="RHEA-COMP:9539"/>
        <dbReference type="Rhea" id="RHEA-COMP:9563"/>
        <dbReference type="ChEBI" id="CHEBI:15378"/>
        <dbReference type="ChEBI" id="CHEBI:18151"/>
        <dbReference type="ChEBI" id="CHEBI:55437"/>
        <dbReference type="ChEBI" id="CHEBI:57856"/>
        <dbReference type="ChEBI" id="CHEBI:59789"/>
        <dbReference type="EC" id="2.1.1.163"/>
    </reaction>
</comment>
<comment type="caution">
    <text evidence="5">Lacks conserved residue(s) required for the propagation of feature annotation.</text>
</comment>
<evidence type="ECO:0000256" key="4">
    <source>
        <dbReference type="ARBA" id="ARBA00022691"/>
    </source>
</evidence>
<evidence type="ECO:0000256" key="3">
    <source>
        <dbReference type="ARBA" id="ARBA00022679"/>
    </source>
</evidence>
<dbReference type="PANTHER" id="PTHR43591">
    <property type="entry name" value="METHYLTRANSFERASE"/>
    <property type="match status" value="1"/>
</dbReference>
<evidence type="ECO:0000256" key="5">
    <source>
        <dbReference type="HAMAP-Rule" id="MF_01813"/>
    </source>
</evidence>
<dbReference type="HAMAP" id="MF_01813">
    <property type="entry name" value="MenG_UbiE_methyltr"/>
    <property type="match status" value="1"/>
</dbReference>
<keyword evidence="1 5" id="KW-0474">Menaquinone biosynthesis</keyword>
<dbReference type="AlphaFoldDB" id="A0A1T4JN20"/>
<dbReference type="UniPathway" id="UPA00079">
    <property type="reaction ID" value="UER00169"/>
</dbReference>
<keyword evidence="2 5" id="KW-0489">Methyltransferase</keyword>
<gene>
    <name evidence="5" type="primary">menG</name>
    <name evidence="6" type="ORF">SAMN02745205_00114</name>
</gene>
<comment type="pathway">
    <text evidence="5">Quinol/quinone metabolism; menaquinone biosynthesis; menaquinol from 1,4-dihydroxy-2-naphthoate: step 2/2.</text>
</comment>
<dbReference type="NCBIfam" id="TIGR01934">
    <property type="entry name" value="MenG_MenH_UbiE"/>
    <property type="match status" value="1"/>
</dbReference>
<evidence type="ECO:0000313" key="6">
    <source>
        <dbReference type="EMBL" id="SJZ31425.1"/>
    </source>
</evidence>
<keyword evidence="3 5" id="KW-0808">Transferase</keyword>
<dbReference type="InterPro" id="IPR004033">
    <property type="entry name" value="UbiE/COQ5_MeTrFase"/>
</dbReference>
<keyword evidence="4 5" id="KW-0949">S-adenosyl-L-methionine</keyword>
<dbReference type="PROSITE" id="PS01183">
    <property type="entry name" value="UBIE_1"/>
    <property type="match status" value="1"/>
</dbReference>
<dbReference type="Gene3D" id="3.40.50.150">
    <property type="entry name" value="Vaccinia Virus protein VP39"/>
    <property type="match status" value="1"/>
</dbReference>
<name>A0A1T4JN20_PORCN</name>
<dbReference type="GO" id="GO:0009234">
    <property type="term" value="P:menaquinone biosynthetic process"/>
    <property type="evidence" value="ECO:0007669"/>
    <property type="project" value="UniProtKB-UniRule"/>
</dbReference>
<evidence type="ECO:0000256" key="1">
    <source>
        <dbReference type="ARBA" id="ARBA00022428"/>
    </source>
</evidence>
<evidence type="ECO:0000256" key="2">
    <source>
        <dbReference type="ARBA" id="ARBA00022603"/>
    </source>
</evidence>